<evidence type="ECO:0000256" key="3">
    <source>
        <dbReference type="ARBA" id="ARBA00023002"/>
    </source>
</evidence>
<dbReference type="Pfam" id="PF00248">
    <property type="entry name" value="Aldo_ket_red"/>
    <property type="match status" value="1"/>
</dbReference>
<evidence type="ECO:0000256" key="1">
    <source>
        <dbReference type="ARBA" id="ARBA00006515"/>
    </source>
</evidence>
<dbReference type="InterPro" id="IPR005399">
    <property type="entry name" value="K_chnl_volt-dep_bsu_KCNAB-rel"/>
</dbReference>
<sequence length="331" mass="37525">MYVADEKRYETMKYNRVGNSGLKLPAISLGLWNNFGGYDYFEKQREIVLGAFDRGITHIDLANNYGPPAGAAEENFGRIMAQDLKPYRDELIISSKAGYYMWPGPYGEWGSKKNIIASCNQSLKRMGLEYVDIFYHHRPDYDTPLEETAGALDLLVRQGKALYIGISNYDAQRTAEISKIFKELKTPFIIHQPRYNMFDRWIEDGLTDVLEEEKLGAIVFSPLAQGLLTDRYLDGIPEDSRAHRSEIQFLNEENVEGTLSIVRELNEIAQKRGQSLAQMAIAWNQQQKAVISVLVGASKLSQLENNIKALDNLEFTADELAAIDQILAKKK</sequence>
<dbReference type="SUPFAM" id="SSF51430">
    <property type="entry name" value="NAD(P)-linked oxidoreductase"/>
    <property type="match status" value="1"/>
</dbReference>
<evidence type="ECO:0000313" key="6">
    <source>
        <dbReference type="Proteomes" id="UP001265301"/>
    </source>
</evidence>
<accession>A0ABU3FMU5</accession>
<dbReference type="InterPro" id="IPR023210">
    <property type="entry name" value="NADP_OxRdtase_dom"/>
</dbReference>
<dbReference type="PANTHER" id="PTHR43150:SF4">
    <property type="entry name" value="L-GLYCERALDEHYDE 3-PHOSPHATE REDUCTASE"/>
    <property type="match status" value="1"/>
</dbReference>
<dbReference type="Gene3D" id="3.20.20.100">
    <property type="entry name" value="NADP-dependent oxidoreductase domain"/>
    <property type="match status" value="1"/>
</dbReference>
<evidence type="ECO:0000313" key="5">
    <source>
        <dbReference type="EMBL" id="MDT2827003.1"/>
    </source>
</evidence>
<keyword evidence="6" id="KW-1185">Reference proteome</keyword>
<gene>
    <name evidence="5" type="ORF">P7H59_00905</name>
</gene>
<dbReference type="Proteomes" id="UP001265301">
    <property type="component" value="Unassembled WGS sequence"/>
</dbReference>
<reference evidence="5 6" key="1">
    <citation type="submission" date="2023-03" db="EMBL/GenBank/DDBJ databases">
        <authorList>
            <person name="Shen W."/>
            <person name="Cai J."/>
        </authorList>
    </citation>
    <scope>NUCLEOTIDE SEQUENCE [LARGE SCALE GENOMIC DNA]</scope>
    <source>
        <strain evidence="5 6">B101</strain>
    </source>
</reference>
<proteinExistence type="inferred from homology"/>
<evidence type="ECO:0000256" key="2">
    <source>
        <dbReference type="ARBA" id="ARBA00022857"/>
    </source>
</evidence>
<dbReference type="RefSeq" id="WP_311818245.1">
    <property type="nucleotide sequence ID" value="NZ_JARQBN010000001.1"/>
</dbReference>
<protein>
    <submittedName>
        <fullName evidence="5">Aldo/keto reductase</fullName>
    </submittedName>
</protein>
<name>A0ABU3FMU5_9ENTE</name>
<evidence type="ECO:0000259" key="4">
    <source>
        <dbReference type="Pfam" id="PF00248"/>
    </source>
</evidence>
<keyword evidence="2" id="KW-0521">NADP</keyword>
<dbReference type="PANTHER" id="PTHR43150">
    <property type="entry name" value="HYPERKINETIC, ISOFORM M"/>
    <property type="match status" value="1"/>
</dbReference>
<comment type="caution">
    <text evidence="5">The sequence shown here is derived from an EMBL/GenBank/DDBJ whole genome shotgun (WGS) entry which is preliminary data.</text>
</comment>
<keyword evidence="3" id="KW-0560">Oxidoreductase</keyword>
<organism evidence="5 6">
    <name type="scientific">Enterococcus viikkiensis</name>
    <dbReference type="NCBI Taxonomy" id="930854"/>
    <lineage>
        <taxon>Bacteria</taxon>
        <taxon>Bacillati</taxon>
        <taxon>Bacillota</taxon>
        <taxon>Bacilli</taxon>
        <taxon>Lactobacillales</taxon>
        <taxon>Enterococcaceae</taxon>
        <taxon>Enterococcus</taxon>
    </lineage>
</organism>
<feature type="domain" description="NADP-dependent oxidoreductase" evidence="4">
    <location>
        <begin position="27"/>
        <end position="327"/>
    </location>
</feature>
<comment type="similarity">
    <text evidence="1">Belongs to the shaker potassium channel beta subunit family.</text>
</comment>
<dbReference type="EMBL" id="JARQBN010000001">
    <property type="protein sequence ID" value="MDT2827003.1"/>
    <property type="molecule type" value="Genomic_DNA"/>
</dbReference>
<dbReference type="InterPro" id="IPR036812">
    <property type="entry name" value="NAD(P)_OxRdtase_dom_sf"/>
</dbReference>